<comment type="caution">
    <text evidence="1">The sequence shown here is derived from an EMBL/GenBank/DDBJ whole genome shotgun (WGS) entry which is preliminary data.</text>
</comment>
<dbReference type="EMBL" id="BARS01044033">
    <property type="protein sequence ID" value="GAG31766.1"/>
    <property type="molecule type" value="Genomic_DNA"/>
</dbReference>
<dbReference type="AlphaFoldDB" id="X0Y4I9"/>
<protein>
    <submittedName>
        <fullName evidence="1">Uncharacterized protein</fullName>
    </submittedName>
</protein>
<sequence>FRFGKILRNSTSEAIENILARLGKNHIDFVKDFLAETETKETDIKALLAEKIATSILENEGVLEEIAQEDGMDKTKSQNLLDMIKSKFRDEIKSTDFDLLGGETGSADDTTSLTELWSYRLYYQPSDSVVRAGDIVRDTAANKSFLVVTPDCNLNMFWHKSFGYVNLIPLLEITAEGEKIKDYLSLTRNESGDHGVKKTIKNTRITSVCNSPNNYPGGCFVLPFVDSAGVSLSFIGFSCAITSIKIEPRP</sequence>
<proteinExistence type="predicted"/>
<organism evidence="1">
    <name type="scientific">marine sediment metagenome</name>
    <dbReference type="NCBI Taxonomy" id="412755"/>
    <lineage>
        <taxon>unclassified sequences</taxon>
        <taxon>metagenomes</taxon>
        <taxon>ecological metagenomes</taxon>
    </lineage>
</organism>
<evidence type="ECO:0000313" key="1">
    <source>
        <dbReference type="EMBL" id="GAG31766.1"/>
    </source>
</evidence>
<feature type="non-terminal residue" evidence="1">
    <location>
        <position position="1"/>
    </location>
</feature>
<reference evidence="1" key="1">
    <citation type="journal article" date="2014" name="Front. Microbiol.">
        <title>High frequency of phylogenetically diverse reductive dehalogenase-homologous genes in deep subseafloor sedimentary metagenomes.</title>
        <authorList>
            <person name="Kawai M."/>
            <person name="Futagami T."/>
            <person name="Toyoda A."/>
            <person name="Takaki Y."/>
            <person name="Nishi S."/>
            <person name="Hori S."/>
            <person name="Arai W."/>
            <person name="Tsubouchi T."/>
            <person name="Morono Y."/>
            <person name="Uchiyama I."/>
            <person name="Ito T."/>
            <person name="Fujiyama A."/>
            <person name="Inagaki F."/>
            <person name="Takami H."/>
        </authorList>
    </citation>
    <scope>NUCLEOTIDE SEQUENCE</scope>
    <source>
        <strain evidence="1">Expedition CK06-06</strain>
    </source>
</reference>
<gene>
    <name evidence="1" type="ORF">S01H1_66584</name>
</gene>
<name>X0Y4I9_9ZZZZ</name>
<accession>X0Y4I9</accession>
<feature type="non-terminal residue" evidence="1">
    <location>
        <position position="250"/>
    </location>
</feature>